<dbReference type="Proteomes" id="UP001596405">
    <property type="component" value="Unassembled WGS sequence"/>
</dbReference>
<dbReference type="SUPFAM" id="SSF51556">
    <property type="entry name" value="Metallo-dependent hydrolases"/>
    <property type="match status" value="1"/>
</dbReference>
<dbReference type="Gene3D" id="3.20.20.140">
    <property type="entry name" value="Metal-dependent hydrolases"/>
    <property type="match status" value="1"/>
</dbReference>
<dbReference type="InterPro" id="IPR015991">
    <property type="entry name" value="TatD/YcfH-like"/>
</dbReference>
<dbReference type="EMBL" id="JBHSYQ010000015">
    <property type="protein sequence ID" value="MFC6999463.1"/>
    <property type="molecule type" value="Genomic_DNA"/>
</dbReference>
<keyword evidence="3 4" id="KW-0378">Hydrolase</keyword>
<keyword evidence="2" id="KW-0479">Metal-binding</keyword>
<dbReference type="EC" id="3.1.-.-" evidence="4"/>
<comment type="similarity">
    <text evidence="1">Belongs to the metallo-dependent hydrolases superfamily. TatD-type hydrolase family.</text>
</comment>
<evidence type="ECO:0000313" key="4">
    <source>
        <dbReference type="EMBL" id="MFC6999463.1"/>
    </source>
</evidence>
<dbReference type="PANTHER" id="PTHR46124:SF4">
    <property type="entry name" value="HYDROLASE TATD"/>
    <property type="match status" value="1"/>
</dbReference>
<dbReference type="InterPro" id="IPR018228">
    <property type="entry name" value="DNase_TatD-rel_CS"/>
</dbReference>
<comment type="caution">
    <text evidence="4">The sequence shown here is derived from an EMBL/GenBank/DDBJ whole genome shotgun (WGS) entry which is preliminary data.</text>
</comment>
<dbReference type="InterPro" id="IPR001130">
    <property type="entry name" value="TatD-like"/>
</dbReference>
<sequence length="253" mass="28874">MTYIDTHAHIFSPEFDQDRSDMLARAQEAGVTEIFMPNIDHTSIEAMLQLEEQNPWCHSLMGLHPSYVKENYLEVLHQMEEWLENRKFRGIGESGIDLYWDKTFFKEQQETLRVQCGWAKKYKIPIVLHTRDAFKETLEIIKEQQDGTLRGIFHCFSGTLEEAEEVIEANFLLGIGGVSTFKNGGLEPVIQNVSLEHLVLETDSPYLAPVPKRGKRNEPAYLPLVAQRIADIKSLPLEEVAAKTSANALRVFA</sequence>
<keyword evidence="5" id="KW-1185">Reference proteome</keyword>
<evidence type="ECO:0000256" key="2">
    <source>
        <dbReference type="ARBA" id="ARBA00022723"/>
    </source>
</evidence>
<dbReference type="PANTHER" id="PTHR46124">
    <property type="entry name" value="D-AMINOACYL-TRNA DEACYLASE"/>
    <property type="match status" value="1"/>
</dbReference>
<evidence type="ECO:0000313" key="5">
    <source>
        <dbReference type="Proteomes" id="UP001596405"/>
    </source>
</evidence>
<dbReference type="NCBIfam" id="TIGR00010">
    <property type="entry name" value="YchF/TatD family DNA exonuclease"/>
    <property type="match status" value="1"/>
</dbReference>
<dbReference type="PROSITE" id="PS01091">
    <property type="entry name" value="TATD_3"/>
    <property type="match status" value="1"/>
</dbReference>
<evidence type="ECO:0000256" key="1">
    <source>
        <dbReference type="ARBA" id="ARBA00009275"/>
    </source>
</evidence>
<gene>
    <name evidence="4" type="ORF">ACFQHR_17640</name>
</gene>
<dbReference type="RefSeq" id="WP_066615960.1">
    <property type="nucleotide sequence ID" value="NZ_JBHSYQ010000015.1"/>
</dbReference>
<evidence type="ECO:0000256" key="3">
    <source>
        <dbReference type="ARBA" id="ARBA00022801"/>
    </source>
</evidence>
<accession>A0ABW2DQW3</accession>
<dbReference type="Pfam" id="PF01026">
    <property type="entry name" value="TatD_DNase"/>
    <property type="match status" value="1"/>
</dbReference>
<name>A0ABW2DQW3_9BACT</name>
<protein>
    <submittedName>
        <fullName evidence="4">TatD family hydrolase</fullName>
        <ecNumber evidence="4">3.1.-.-</ecNumber>
    </submittedName>
</protein>
<dbReference type="InterPro" id="IPR032466">
    <property type="entry name" value="Metal_Hydrolase"/>
</dbReference>
<organism evidence="4 5">
    <name type="scientific">Rufibacter roseus</name>
    <dbReference type="NCBI Taxonomy" id="1567108"/>
    <lineage>
        <taxon>Bacteria</taxon>
        <taxon>Pseudomonadati</taxon>
        <taxon>Bacteroidota</taxon>
        <taxon>Cytophagia</taxon>
        <taxon>Cytophagales</taxon>
        <taxon>Hymenobacteraceae</taxon>
        <taxon>Rufibacter</taxon>
    </lineage>
</organism>
<reference evidence="5" key="1">
    <citation type="journal article" date="2019" name="Int. J. Syst. Evol. Microbiol.">
        <title>The Global Catalogue of Microorganisms (GCM) 10K type strain sequencing project: providing services to taxonomists for standard genome sequencing and annotation.</title>
        <authorList>
            <consortium name="The Broad Institute Genomics Platform"/>
            <consortium name="The Broad Institute Genome Sequencing Center for Infectious Disease"/>
            <person name="Wu L."/>
            <person name="Ma J."/>
        </authorList>
    </citation>
    <scope>NUCLEOTIDE SEQUENCE [LARGE SCALE GENOMIC DNA]</scope>
    <source>
        <strain evidence="5">CGMCC 4.7393</strain>
    </source>
</reference>
<dbReference type="PIRSF" id="PIRSF005902">
    <property type="entry name" value="DNase_TatD"/>
    <property type="match status" value="1"/>
</dbReference>
<proteinExistence type="inferred from homology"/>
<dbReference type="GO" id="GO:0016787">
    <property type="term" value="F:hydrolase activity"/>
    <property type="evidence" value="ECO:0007669"/>
    <property type="project" value="UniProtKB-KW"/>
</dbReference>
<dbReference type="CDD" id="cd01310">
    <property type="entry name" value="TatD_DNAse"/>
    <property type="match status" value="1"/>
</dbReference>